<dbReference type="Proteomes" id="UP000192596">
    <property type="component" value="Unassembled WGS sequence"/>
</dbReference>
<evidence type="ECO:0000313" key="2">
    <source>
        <dbReference type="Proteomes" id="UP000192596"/>
    </source>
</evidence>
<name>A0A1V8TQZ7_9PEZI</name>
<gene>
    <name evidence="1" type="ORF">B0A48_02010</name>
</gene>
<proteinExistence type="predicted"/>
<dbReference type="AlphaFoldDB" id="A0A1V8TQZ7"/>
<organism evidence="1 2">
    <name type="scientific">Cryoendolithus antarcticus</name>
    <dbReference type="NCBI Taxonomy" id="1507870"/>
    <lineage>
        <taxon>Eukaryota</taxon>
        <taxon>Fungi</taxon>
        <taxon>Dikarya</taxon>
        <taxon>Ascomycota</taxon>
        <taxon>Pezizomycotina</taxon>
        <taxon>Dothideomycetes</taxon>
        <taxon>Dothideomycetidae</taxon>
        <taxon>Cladosporiales</taxon>
        <taxon>Cladosporiaceae</taxon>
        <taxon>Cryoendolithus</taxon>
    </lineage>
</organism>
<comment type="caution">
    <text evidence="1">The sequence shown here is derived from an EMBL/GenBank/DDBJ whole genome shotgun (WGS) entry which is preliminary data.</text>
</comment>
<keyword evidence="2" id="KW-1185">Reference proteome</keyword>
<dbReference type="InParanoid" id="A0A1V8TQZ7"/>
<evidence type="ECO:0000313" key="1">
    <source>
        <dbReference type="EMBL" id="OQO13779.1"/>
    </source>
</evidence>
<dbReference type="EMBL" id="NAJO01000003">
    <property type="protein sequence ID" value="OQO13779.1"/>
    <property type="molecule type" value="Genomic_DNA"/>
</dbReference>
<protein>
    <submittedName>
        <fullName evidence="1">Uncharacterized protein</fullName>
    </submittedName>
</protein>
<accession>A0A1V8TQZ7</accession>
<reference evidence="2" key="1">
    <citation type="submission" date="2017-03" db="EMBL/GenBank/DDBJ databases">
        <title>Genomes of endolithic fungi from Antarctica.</title>
        <authorList>
            <person name="Coleine C."/>
            <person name="Masonjones S."/>
            <person name="Stajich J.E."/>
        </authorList>
    </citation>
    <scope>NUCLEOTIDE SEQUENCE [LARGE SCALE GENOMIC DNA]</scope>
    <source>
        <strain evidence="2">CCFEE 5527</strain>
    </source>
</reference>
<sequence length="164" mass="17473">MPQASAFAQLARHQESDGLYTVAASTSEAHGQEPVADPLLIWEAKPSLAHAVAAKNWSADISSNGVPVSQRMPANPLAKKRNEQGNLKYVECKDCVAIFDGGRAAKIMSQSPYAKGFGHDGRSTPLQGALLTQNWCGHAVQIACSSDDLVLGFVQDIDVDITLI</sequence>